<gene>
    <name evidence="4" type="ORF">UFOPK3889_00552</name>
</gene>
<dbReference type="InterPro" id="IPR050832">
    <property type="entry name" value="Bact_Acetyltransf"/>
</dbReference>
<dbReference type="CDD" id="cd04301">
    <property type="entry name" value="NAT_SF"/>
    <property type="match status" value="1"/>
</dbReference>
<protein>
    <submittedName>
        <fullName evidence="4">Unannotated protein</fullName>
    </submittedName>
</protein>
<dbReference type="SUPFAM" id="SSF55729">
    <property type="entry name" value="Acyl-CoA N-acyltransferases (Nat)"/>
    <property type="match status" value="1"/>
</dbReference>
<name>A0A6J7LX19_9ZZZZ</name>
<evidence type="ECO:0000313" key="4">
    <source>
        <dbReference type="EMBL" id="CAB4970509.1"/>
    </source>
</evidence>
<reference evidence="4" key="1">
    <citation type="submission" date="2020-05" db="EMBL/GenBank/DDBJ databases">
        <authorList>
            <person name="Chiriac C."/>
            <person name="Salcher M."/>
            <person name="Ghai R."/>
            <person name="Kavagutti S V."/>
        </authorList>
    </citation>
    <scope>NUCLEOTIDE SEQUENCE</scope>
</reference>
<evidence type="ECO:0000256" key="2">
    <source>
        <dbReference type="ARBA" id="ARBA00023315"/>
    </source>
</evidence>
<keyword evidence="1" id="KW-0808">Transferase</keyword>
<sequence>MIGVFRRSKSTARPRLLDDGHISARVRHWPGRPEIAHLVLVDHTIAPSASSLHEWMNTLRAEGYASIRTGALSGDAAERFEVMNFYEIQKLALLRLGASTPSKVDDPVPHHEMRALRTIRSMDIAARIDQEAFDFGWQLDALGIREACRATPTHRIRLALTSTDEPVGYMITGRNGSAGFIQRLAVSPTHAGQGVATSLLQDGLKWLGKAGVSDILVNTHLDNQRALDLYHRLGFTTLPETLRVMQWDAPVES</sequence>
<dbReference type="EMBL" id="CAFBNZ010000081">
    <property type="protein sequence ID" value="CAB4970509.1"/>
    <property type="molecule type" value="Genomic_DNA"/>
</dbReference>
<dbReference type="Pfam" id="PF00583">
    <property type="entry name" value="Acetyltransf_1"/>
    <property type="match status" value="1"/>
</dbReference>
<dbReference type="PANTHER" id="PTHR43877:SF2">
    <property type="entry name" value="AMINOALKYLPHOSPHONATE N-ACETYLTRANSFERASE-RELATED"/>
    <property type="match status" value="1"/>
</dbReference>
<feature type="domain" description="N-acetyltransferase" evidence="3">
    <location>
        <begin position="114"/>
        <end position="250"/>
    </location>
</feature>
<dbReference type="InterPro" id="IPR000182">
    <property type="entry name" value="GNAT_dom"/>
</dbReference>
<dbReference type="PANTHER" id="PTHR43877">
    <property type="entry name" value="AMINOALKYLPHOSPHONATE N-ACETYLTRANSFERASE-RELATED-RELATED"/>
    <property type="match status" value="1"/>
</dbReference>
<accession>A0A6J7LX19</accession>
<organism evidence="4">
    <name type="scientific">freshwater metagenome</name>
    <dbReference type="NCBI Taxonomy" id="449393"/>
    <lineage>
        <taxon>unclassified sequences</taxon>
        <taxon>metagenomes</taxon>
        <taxon>ecological metagenomes</taxon>
    </lineage>
</organism>
<proteinExistence type="predicted"/>
<dbReference type="PROSITE" id="PS51186">
    <property type="entry name" value="GNAT"/>
    <property type="match status" value="1"/>
</dbReference>
<keyword evidence="2" id="KW-0012">Acyltransferase</keyword>
<dbReference type="AlphaFoldDB" id="A0A6J7LX19"/>
<dbReference type="Gene3D" id="3.40.630.30">
    <property type="match status" value="1"/>
</dbReference>
<evidence type="ECO:0000259" key="3">
    <source>
        <dbReference type="PROSITE" id="PS51186"/>
    </source>
</evidence>
<dbReference type="InterPro" id="IPR016181">
    <property type="entry name" value="Acyl_CoA_acyltransferase"/>
</dbReference>
<dbReference type="GO" id="GO:0016747">
    <property type="term" value="F:acyltransferase activity, transferring groups other than amino-acyl groups"/>
    <property type="evidence" value="ECO:0007669"/>
    <property type="project" value="InterPro"/>
</dbReference>
<evidence type="ECO:0000256" key="1">
    <source>
        <dbReference type="ARBA" id="ARBA00022679"/>
    </source>
</evidence>